<evidence type="ECO:0000313" key="2">
    <source>
        <dbReference type="Proteomes" id="UP000318833"/>
    </source>
</evidence>
<reference evidence="1 2" key="1">
    <citation type="submission" date="2019-07" db="EMBL/GenBank/DDBJ databases">
        <title>The draft genome sequence of Aquimarina algiphila M91.</title>
        <authorList>
            <person name="Meng X."/>
        </authorList>
    </citation>
    <scope>NUCLEOTIDE SEQUENCE [LARGE SCALE GENOMIC DNA]</scope>
    <source>
        <strain evidence="1 2">M91</strain>
    </source>
</reference>
<dbReference type="AlphaFoldDB" id="A0A554VE18"/>
<organism evidence="1 2">
    <name type="scientific">Aquimarina algiphila</name>
    <dbReference type="NCBI Taxonomy" id="2047982"/>
    <lineage>
        <taxon>Bacteria</taxon>
        <taxon>Pseudomonadati</taxon>
        <taxon>Bacteroidota</taxon>
        <taxon>Flavobacteriia</taxon>
        <taxon>Flavobacteriales</taxon>
        <taxon>Flavobacteriaceae</taxon>
        <taxon>Aquimarina</taxon>
    </lineage>
</organism>
<evidence type="ECO:0000313" key="1">
    <source>
        <dbReference type="EMBL" id="TSE05248.1"/>
    </source>
</evidence>
<dbReference type="EMBL" id="VLNR01000064">
    <property type="protein sequence ID" value="TSE05248.1"/>
    <property type="molecule type" value="Genomic_DNA"/>
</dbReference>
<dbReference type="OrthoDB" id="910810at2"/>
<name>A0A554VE18_9FLAO</name>
<proteinExistence type="predicted"/>
<dbReference type="Proteomes" id="UP000318833">
    <property type="component" value="Unassembled WGS sequence"/>
</dbReference>
<accession>A0A554VE18</accession>
<dbReference type="RefSeq" id="WP_143918173.1">
    <property type="nucleotide sequence ID" value="NZ_CANMIK010000072.1"/>
</dbReference>
<protein>
    <submittedName>
        <fullName evidence="1">Uncharacterized protein</fullName>
    </submittedName>
</protein>
<comment type="caution">
    <text evidence="1">The sequence shown here is derived from an EMBL/GenBank/DDBJ whole genome shotgun (WGS) entry which is preliminary data.</text>
</comment>
<gene>
    <name evidence="1" type="ORF">FOF46_23580</name>
</gene>
<keyword evidence="2" id="KW-1185">Reference proteome</keyword>
<sequence length="504" mass="58290">MTEIFFNNYKLDLGTSVVTENRQINSFFDLKDRQTNYTNKFNLPETPRNRIAMEMFGAIGETSDIPQKINNVNVFRNGIPTIQNGKGIVKKRKYGKGYDLNIQFGNYSIYDAIENKDLSDLDFSSINHTFTRDTIVNSWNNTWENGYIYTIGDFGFVNSNNNGSPIDARYQVPSVFFKWIWDKIFEESGYTYTYDGDINIFEIEDFTTRVHTITNPKENILGQVTNFKDLLSGISQKSFIKSVIQDFGLMMDKEDLSSEYRFILVQEFLSFDQPTVDLSRKFNSASSVDANLKGYAKENVLKYNYDNSEDEFSDGVFEVNNETLKDRKTMFTSPFKVPEQSSINVNSYNLFTFSHFNATRNDDGTIKEVKSKKTKAYVHNTVRASGQIRYDFDDGSQKTVLTNAAYAAFVGLTYSEIISKWYSNFVNLLQKPRLYEATMTFNSIDLIQFDFFKQVYIKQLGAYFYMNKIKGFKPGKVTKCELIKINKPDKLGEFSDDFNEDFNI</sequence>